<dbReference type="Proteomes" id="UP000295043">
    <property type="component" value="Unassembled WGS sequence"/>
</dbReference>
<dbReference type="EMBL" id="SLVU01000003">
    <property type="protein sequence ID" value="TCN33346.1"/>
    <property type="molecule type" value="Genomic_DNA"/>
</dbReference>
<accession>A0A4R2BZR2</accession>
<comment type="caution">
    <text evidence="1">The sequence shown here is derived from an EMBL/GenBank/DDBJ whole genome shotgun (WGS) entry which is preliminary data.</text>
</comment>
<sequence>MVPRTAGSFCVASNRTAAKFTEVYQYRQHSLADKSVAIEKVQSERLLEDL</sequence>
<organism evidence="1 2">
    <name type="scientific">Sinorhizobium americanum</name>
    <dbReference type="NCBI Taxonomy" id="194963"/>
    <lineage>
        <taxon>Bacteria</taxon>
        <taxon>Pseudomonadati</taxon>
        <taxon>Pseudomonadota</taxon>
        <taxon>Alphaproteobacteria</taxon>
        <taxon>Hyphomicrobiales</taxon>
        <taxon>Rhizobiaceae</taxon>
        <taxon>Sinorhizobium/Ensifer group</taxon>
        <taxon>Sinorhizobium</taxon>
    </lineage>
</organism>
<name>A0A4R2BZR2_9HYPH</name>
<evidence type="ECO:0000313" key="1">
    <source>
        <dbReference type="EMBL" id="TCN33346.1"/>
    </source>
</evidence>
<gene>
    <name evidence="1" type="ORF">EV184_103360</name>
</gene>
<evidence type="ECO:0000313" key="2">
    <source>
        <dbReference type="Proteomes" id="UP000295043"/>
    </source>
</evidence>
<reference evidence="1 2" key="1">
    <citation type="submission" date="2019-03" db="EMBL/GenBank/DDBJ databases">
        <title>Genomic Encyclopedia of Type Strains, Phase IV (KMG-V): Genome sequencing to study the core and pangenomes of soil and plant-associated prokaryotes.</title>
        <authorList>
            <person name="Whitman W."/>
        </authorList>
    </citation>
    <scope>NUCLEOTIDE SEQUENCE [LARGE SCALE GENOMIC DNA]</scope>
    <source>
        <strain evidence="1 2">23C40</strain>
    </source>
</reference>
<protein>
    <submittedName>
        <fullName evidence="1">Uncharacterized protein</fullName>
    </submittedName>
</protein>
<proteinExistence type="predicted"/>
<dbReference type="AlphaFoldDB" id="A0A4R2BZR2"/>